<name>A0A5A9P628_9TELE</name>
<gene>
    <name evidence="1" type="ORF">E1301_Tti012148</name>
</gene>
<protein>
    <submittedName>
        <fullName evidence="1">Uncharacterized protein</fullName>
    </submittedName>
</protein>
<organism evidence="1 2">
    <name type="scientific">Triplophysa tibetana</name>
    <dbReference type="NCBI Taxonomy" id="1572043"/>
    <lineage>
        <taxon>Eukaryota</taxon>
        <taxon>Metazoa</taxon>
        <taxon>Chordata</taxon>
        <taxon>Craniata</taxon>
        <taxon>Vertebrata</taxon>
        <taxon>Euteleostomi</taxon>
        <taxon>Actinopterygii</taxon>
        <taxon>Neopterygii</taxon>
        <taxon>Teleostei</taxon>
        <taxon>Ostariophysi</taxon>
        <taxon>Cypriniformes</taxon>
        <taxon>Nemacheilidae</taxon>
        <taxon>Triplophysa</taxon>
    </lineage>
</organism>
<comment type="caution">
    <text evidence="1">The sequence shown here is derived from an EMBL/GenBank/DDBJ whole genome shotgun (WGS) entry which is preliminary data.</text>
</comment>
<reference evidence="1 2" key="1">
    <citation type="journal article" date="2019" name="Mol. Ecol. Resour.">
        <title>Chromosome-level genome assembly of Triplophysa tibetana, a fish adapted to the harsh high-altitude environment of the Tibetan Plateau.</title>
        <authorList>
            <person name="Yang X."/>
            <person name="Liu H."/>
            <person name="Ma Z."/>
            <person name="Zou Y."/>
            <person name="Zou M."/>
            <person name="Mao Y."/>
            <person name="Li X."/>
            <person name="Wang H."/>
            <person name="Chen T."/>
            <person name="Wang W."/>
            <person name="Yang R."/>
        </authorList>
    </citation>
    <scope>NUCLEOTIDE SEQUENCE [LARGE SCALE GENOMIC DNA]</scope>
    <source>
        <strain evidence="1">TTIB1903HZAU</strain>
        <tissue evidence="1">Muscle</tissue>
    </source>
</reference>
<proteinExistence type="predicted"/>
<accession>A0A5A9P628</accession>
<sequence length="147" mass="16347">MHPSVAPGDRTPGGLKIMDKDVLALKSLRFCLARFRSLSCQSLSLEPAEILSHVDTRPVRRILQHPFLAKGGPPHKLNFLQSHIRTRNAGGHRRWICGPTDPRESQVFYHKLTASQQTSRSVVKDFLPAIVTGAFDLSVFVALLAEL</sequence>
<keyword evidence="2" id="KW-1185">Reference proteome</keyword>
<dbReference type="AlphaFoldDB" id="A0A5A9P628"/>
<evidence type="ECO:0000313" key="2">
    <source>
        <dbReference type="Proteomes" id="UP000324632"/>
    </source>
</evidence>
<dbReference type="Proteomes" id="UP000324632">
    <property type="component" value="Chromosome 9"/>
</dbReference>
<dbReference type="EMBL" id="SOYY01000009">
    <property type="protein sequence ID" value="KAA0717398.1"/>
    <property type="molecule type" value="Genomic_DNA"/>
</dbReference>
<evidence type="ECO:0000313" key="1">
    <source>
        <dbReference type="EMBL" id="KAA0717398.1"/>
    </source>
</evidence>